<dbReference type="Proteomes" id="UP001177003">
    <property type="component" value="Chromosome 4"/>
</dbReference>
<dbReference type="EMBL" id="OX465080">
    <property type="protein sequence ID" value="CAI9279702.1"/>
    <property type="molecule type" value="Genomic_DNA"/>
</dbReference>
<accession>A0AA36E2M1</accession>
<dbReference type="PANTHER" id="PTHR45786">
    <property type="entry name" value="DNA BINDING PROTEIN-LIKE"/>
    <property type="match status" value="1"/>
</dbReference>
<protein>
    <recommendedName>
        <fullName evidence="3">Helitron helicase-like domain-containing protein</fullName>
    </recommendedName>
</protein>
<sequence length="368" mass="42349">MEGRLYSINHFKLNSTPDDFPKYEGYNFVDDQYVIIVNQATRFTLVEPVIENHFPTYPLVKSIEYLVRNPRQRNLIDVVGKLILNDGPEALPFKLARSIQEKWIIYVSRVKYRSRGGMNFLDSTSISRVAFEPCEIGTQDSENENEDLTQISLDIEKEVGGSSEVHVNHVIPDDILLEDPYHSIFDGIPEVHSILEGSNICVHCGAKRFKNEFATFCCMSGKTKLASSKIPDELYRLFTSEEELSKIFRDTIRAYNTNFYFTSMGVELDDDLSNMKSGVYTFRANGAIYHRIDQLVPRDGLPRYLQLYFYDSETDFTHRLQWPNIDRKIIQVLVGVLSINPYATTFRSLRELGPLDNYKVTLNASVET</sequence>
<dbReference type="AlphaFoldDB" id="A0AA36E2M1"/>
<dbReference type="PANTHER" id="PTHR45786:SF78">
    <property type="entry name" value="ATP-DEPENDENT DNA HELICASE"/>
    <property type="match status" value="1"/>
</dbReference>
<evidence type="ECO:0000313" key="1">
    <source>
        <dbReference type="EMBL" id="CAI9279702.1"/>
    </source>
</evidence>
<organism evidence="1 2">
    <name type="scientific">Lactuca saligna</name>
    <name type="common">Willowleaf lettuce</name>
    <dbReference type="NCBI Taxonomy" id="75948"/>
    <lineage>
        <taxon>Eukaryota</taxon>
        <taxon>Viridiplantae</taxon>
        <taxon>Streptophyta</taxon>
        <taxon>Embryophyta</taxon>
        <taxon>Tracheophyta</taxon>
        <taxon>Spermatophyta</taxon>
        <taxon>Magnoliopsida</taxon>
        <taxon>eudicotyledons</taxon>
        <taxon>Gunneridae</taxon>
        <taxon>Pentapetalae</taxon>
        <taxon>asterids</taxon>
        <taxon>campanulids</taxon>
        <taxon>Asterales</taxon>
        <taxon>Asteraceae</taxon>
        <taxon>Cichorioideae</taxon>
        <taxon>Cichorieae</taxon>
        <taxon>Lactucinae</taxon>
        <taxon>Lactuca</taxon>
    </lineage>
</organism>
<gene>
    <name evidence="1" type="ORF">LSALG_LOCUS19486</name>
</gene>
<evidence type="ECO:0008006" key="3">
    <source>
        <dbReference type="Google" id="ProtNLM"/>
    </source>
</evidence>
<keyword evidence="2" id="KW-1185">Reference proteome</keyword>
<evidence type="ECO:0000313" key="2">
    <source>
        <dbReference type="Proteomes" id="UP001177003"/>
    </source>
</evidence>
<proteinExistence type="predicted"/>
<name>A0AA36E2M1_LACSI</name>
<reference evidence="1" key="1">
    <citation type="submission" date="2023-04" db="EMBL/GenBank/DDBJ databases">
        <authorList>
            <person name="Vijverberg K."/>
            <person name="Xiong W."/>
            <person name="Schranz E."/>
        </authorList>
    </citation>
    <scope>NUCLEOTIDE SEQUENCE</scope>
</reference>